<evidence type="ECO:0000259" key="2">
    <source>
        <dbReference type="Pfam" id="PF01558"/>
    </source>
</evidence>
<evidence type="ECO:0000313" key="3">
    <source>
        <dbReference type="EMBL" id="MBC8528081.1"/>
    </source>
</evidence>
<name>A0A926HMG3_9FIRM</name>
<dbReference type="InterPro" id="IPR052198">
    <property type="entry name" value="IorB_Oxidoreductase"/>
</dbReference>
<reference evidence="3" key="1">
    <citation type="submission" date="2020-08" db="EMBL/GenBank/DDBJ databases">
        <title>Genome public.</title>
        <authorList>
            <person name="Liu C."/>
            <person name="Sun Q."/>
        </authorList>
    </citation>
    <scope>NUCLEOTIDE SEQUENCE</scope>
    <source>
        <strain evidence="3">NSJ-44</strain>
    </source>
</reference>
<dbReference type="AlphaFoldDB" id="A0A926HMG3"/>
<keyword evidence="1" id="KW-0560">Oxidoreductase</keyword>
<dbReference type="PANTHER" id="PTHR43854">
    <property type="entry name" value="INDOLEPYRUVATE OXIDOREDUCTASE SUBUNIT IORB"/>
    <property type="match status" value="1"/>
</dbReference>
<comment type="caution">
    <text evidence="3">The sequence shown here is derived from an EMBL/GenBank/DDBJ whole genome shotgun (WGS) entry which is preliminary data.</text>
</comment>
<dbReference type="InterPro" id="IPR019752">
    <property type="entry name" value="Pyrv/ketoisovalerate_OxRed_cat"/>
</dbReference>
<dbReference type="RefSeq" id="WP_249284135.1">
    <property type="nucleotide sequence ID" value="NZ_JACRSO010000001.1"/>
</dbReference>
<accession>A0A926HMG3</accession>
<evidence type="ECO:0000256" key="1">
    <source>
        <dbReference type="ARBA" id="ARBA00023002"/>
    </source>
</evidence>
<sequence length="202" mass="21143">MAQQTKANDILICGVGGQGTVLASRLIAQAAMGRGQFVRTAETIGMAQRGGCVVSHVRIESQDKGALIPPGGADTLIAFEIAEAVRCLPFLKPGGRVIVNQRTIVPVTSALGAAPYEKEAILAALQAHAPDALFVPADELALRAGSAKAGNTVLLGACIACGLLDFDLEYMRQVLAQSVPARFKEINLQALESGYQYLQAGR</sequence>
<organism evidence="3 4">
    <name type="scientific">Luoshenia tenuis</name>
    <dbReference type="NCBI Taxonomy" id="2763654"/>
    <lineage>
        <taxon>Bacteria</taxon>
        <taxon>Bacillati</taxon>
        <taxon>Bacillota</taxon>
        <taxon>Clostridia</taxon>
        <taxon>Christensenellales</taxon>
        <taxon>Christensenellaceae</taxon>
        <taxon>Luoshenia</taxon>
    </lineage>
</organism>
<dbReference type="InterPro" id="IPR002869">
    <property type="entry name" value="Pyrv_flavodox_OxRed_cen"/>
</dbReference>
<dbReference type="GO" id="GO:0016903">
    <property type="term" value="F:oxidoreductase activity, acting on the aldehyde or oxo group of donors"/>
    <property type="evidence" value="ECO:0007669"/>
    <property type="project" value="InterPro"/>
</dbReference>
<dbReference type="EMBL" id="JACRSO010000001">
    <property type="protein sequence ID" value="MBC8528081.1"/>
    <property type="molecule type" value="Genomic_DNA"/>
</dbReference>
<dbReference type="Pfam" id="PF01558">
    <property type="entry name" value="POR"/>
    <property type="match status" value="1"/>
</dbReference>
<dbReference type="PANTHER" id="PTHR43854:SF1">
    <property type="entry name" value="INDOLEPYRUVATE OXIDOREDUCTASE SUBUNIT IORB"/>
    <property type="match status" value="1"/>
</dbReference>
<dbReference type="Proteomes" id="UP000654279">
    <property type="component" value="Unassembled WGS sequence"/>
</dbReference>
<feature type="domain" description="Pyruvate/ketoisovalerate oxidoreductase catalytic" evidence="2">
    <location>
        <begin position="16"/>
        <end position="196"/>
    </location>
</feature>
<keyword evidence="4" id="KW-1185">Reference proteome</keyword>
<dbReference type="SUPFAM" id="SSF53323">
    <property type="entry name" value="Pyruvate-ferredoxin oxidoreductase, PFOR, domain III"/>
    <property type="match status" value="1"/>
</dbReference>
<proteinExistence type="predicted"/>
<evidence type="ECO:0000313" key="4">
    <source>
        <dbReference type="Proteomes" id="UP000654279"/>
    </source>
</evidence>
<gene>
    <name evidence="3" type="ORF">H8699_01330</name>
</gene>
<dbReference type="Gene3D" id="3.40.920.10">
    <property type="entry name" value="Pyruvate-ferredoxin oxidoreductase, PFOR, domain III"/>
    <property type="match status" value="1"/>
</dbReference>
<protein>
    <submittedName>
        <fullName evidence="3">Indolepyruvate oxidoreductase subunit beta</fullName>
    </submittedName>
</protein>